<reference evidence="1 2" key="1">
    <citation type="submission" date="2019-09" db="EMBL/GenBank/DDBJ databases">
        <title>Pimelobacter sp. isolated from Paulinella.</title>
        <authorList>
            <person name="Jeong S.E."/>
        </authorList>
    </citation>
    <scope>NUCLEOTIDE SEQUENCE [LARGE SCALE GENOMIC DNA]</scope>
    <source>
        <strain evidence="1 2">Pch-N</strain>
    </source>
</reference>
<evidence type="ECO:0000313" key="2">
    <source>
        <dbReference type="Proteomes" id="UP000449906"/>
    </source>
</evidence>
<evidence type="ECO:0000313" key="1">
    <source>
        <dbReference type="EMBL" id="KAB2807989.1"/>
    </source>
</evidence>
<dbReference type="Proteomes" id="UP000449906">
    <property type="component" value="Unassembled WGS sequence"/>
</dbReference>
<gene>
    <name evidence="1" type="ORF">F9L07_25300</name>
</gene>
<protein>
    <recommendedName>
        <fullName evidence="3">HK97 gp10 family phage protein</fullName>
    </recommendedName>
</protein>
<dbReference type="EMBL" id="WBVM01000004">
    <property type="protein sequence ID" value="KAB2807989.1"/>
    <property type="molecule type" value="Genomic_DNA"/>
</dbReference>
<comment type="caution">
    <text evidence="1">The sequence shown here is derived from an EMBL/GenBank/DDBJ whole genome shotgun (WGS) entry which is preliminary data.</text>
</comment>
<sequence length="119" mass="13231">MRVKVRHHLDRLQADQERAAGSFAPMARRAVKQSTDFGRDLARALAREKAGPHGTAYWKRVNAEMTGPLEGEFGPDGTPKTEFVGVGFRHGRNTDLPKAADRVGPDLAERVRKILREIS</sequence>
<dbReference type="RefSeq" id="WP_151582474.1">
    <property type="nucleotide sequence ID" value="NZ_WBVM01000004.1"/>
</dbReference>
<accession>A0A7J5DSM1</accession>
<name>A0A7J5DSM1_NOCSI</name>
<dbReference type="AlphaFoldDB" id="A0A7J5DSM1"/>
<organism evidence="1 2">
    <name type="scientific">Nocardioides simplex</name>
    <name type="common">Arthrobacter simplex</name>
    <dbReference type="NCBI Taxonomy" id="2045"/>
    <lineage>
        <taxon>Bacteria</taxon>
        <taxon>Bacillati</taxon>
        <taxon>Actinomycetota</taxon>
        <taxon>Actinomycetes</taxon>
        <taxon>Propionibacteriales</taxon>
        <taxon>Nocardioidaceae</taxon>
        <taxon>Pimelobacter</taxon>
    </lineage>
</organism>
<evidence type="ECO:0008006" key="3">
    <source>
        <dbReference type="Google" id="ProtNLM"/>
    </source>
</evidence>
<proteinExistence type="predicted"/>